<dbReference type="AlphaFoldDB" id="A0A177DWH1"/>
<organism evidence="2 3">
    <name type="scientific">Alternaria alternata</name>
    <name type="common">Alternaria rot fungus</name>
    <name type="synonym">Torula alternata</name>
    <dbReference type="NCBI Taxonomy" id="5599"/>
    <lineage>
        <taxon>Eukaryota</taxon>
        <taxon>Fungi</taxon>
        <taxon>Dikarya</taxon>
        <taxon>Ascomycota</taxon>
        <taxon>Pezizomycotina</taxon>
        <taxon>Dothideomycetes</taxon>
        <taxon>Pleosporomycetidae</taxon>
        <taxon>Pleosporales</taxon>
        <taxon>Pleosporineae</taxon>
        <taxon>Pleosporaceae</taxon>
        <taxon>Alternaria</taxon>
        <taxon>Alternaria sect. Alternaria</taxon>
        <taxon>Alternaria alternata complex</taxon>
    </lineage>
</organism>
<evidence type="ECO:0000313" key="3">
    <source>
        <dbReference type="Proteomes" id="UP000077248"/>
    </source>
</evidence>
<dbReference type="Proteomes" id="UP000077248">
    <property type="component" value="Unassembled WGS sequence"/>
</dbReference>
<dbReference type="EMBL" id="KV441473">
    <property type="protein sequence ID" value="OAG23352.1"/>
    <property type="molecule type" value="Genomic_DNA"/>
</dbReference>
<evidence type="ECO:0000313" key="2">
    <source>
        <dbReference type="EMBL" id="OAG23352.1"/>
    </source>
</evidence>
<dbReference type="GeneID" id="29110165"/>
<protein>
    <submittedName>
        <fullName evidence="2">Uncharacterized protein</fullName>
    </submittedName>
</protein>
<evidence type="ECO:0000256" key="1">
    <source>
        <dbReference type="SAM" id="Phobius"/>
    </source>
</evidence>
<proteinExistence type="predicted"/>
<feature type="transmembrane region" description="Helical" evidence="1">
    <location>
        <begin position="95"/>
        <end position="110"/>
    </location>
</feature>
<reference evidence="2 3" key="1">
    <citation type="submission" date="2016-05" db="EMBL/GenBank/DDBJ databases">
        <title>Comparative analysis of secretome profiles of manganese(II)-oxidizing ascomycete fungi.</title>
        <authorList>
            <consortium name="DOE Joint Genome Institute"/>
            <person name="Zeiner C.A."/>
            <person name="Purvine S.O."/>
            <person name="Zink E.M."/>
            <person name="Wu S."/>
            <person name="Pasa-Tolic L."/>
            <person name="Chaput D.L."/>
            <person name="Haridas S."/>
            <person name="Grigoriev I.V."/>
            <person name="Santelli C.M."/>
            <person name="Hansel C.M."/>
        </authorList>
    </citation>
    <scope>NUCLEOTIDE SEQUENCE [LARGE SCALE GENOMIC DNA]</scope>
    <source>
        <strain evidence="2 3">SRC1lrK2f</strain>
    </source>
</reference>
<sequence>MSPISRMARLLLILHAFVNIVFGIYPFVNPGEYAAITGVEGPDKTLQSIGLGGIAVGWYQLIFTLQGNRRMIASTIPMRLGFAAVMYSWEKQPVMIYELIVVWFCLLGVFA</sequence>
<feature type="transmembrane region" description="Helical" evidence="1">
    <location>
        <begin position="7"/>
        <end position="28"/>
    </location>
</feature>
<dbReference type="KEGG" id="aalt:CC77DRAFT_1018184"/>
<keyword evidence="1" id="KW-0812">Transmembrane</keyword>
<name>A0A177DWH1_ALTAL</name>
<gene>
    <name evidence="2" type="ORF">CC77DRAFT_1018184</name>
</gene>
<dbReference type="RefSeq" id="XP_018388773.1">
    <property type="nucleotide sequence ID" value="XM_018524571.1"/>
</dbReference>
<keyword evidence="1" id="KW-1133">Transmembrane helix</keyword>
<dbReference type="OMA" id="IAVGWYQ"/>
<keyword evidence="3" id="KW-1185">Reference proteome</keyword>
<keyword evidence="1" id="KW-0472">Membrane</keyword>
<accession>A0A177DWH1</accession>
<dbReference type="VEuPathDB" id="FungiDB:CC77DRAFT_1018184"/>